<sequence length="52" mass="6270">RCKNPTPTPWLNGLSHYALSQNYDLYVRIHFLIEFWPVYSALWFQIQKSIIT</sequence>
<organism evidence="1 2">
    <name type="scientific">Diploptera punctata</name>
    <name type="common">Pacific beetle cockroach</name>
    <dbReference type="NCBI Taxonomy" id="6984"/>
    <lineage>
        <taxon>Eukaryota</taxon>
        <taxon>Metazoa</taxon>
        <taxon>Ecdysozoa</taxon>
        <taxon>Arthropoda</taxon>
        <taxon>Hexapoda</taxon>
        <taxon>Insecta</taxon>
        <taxon>Pterygota</taxon>
        <taxon>Neoptera</taxon>
        <taxon>Polyneoptera</taxon>
        <taxon>Dictyoptera</taxon>
        <taxon>Blattodea</taxon>
        <taxon>Blaberoidea</taxon>
        <taxon>Blaberidae</taxon>
        <taxon>Diplopterinae</taxon>
        <taxon>Diploptera</taxon>
    </lineage>
</organism>
<protein>
    <submittedName>
        <fullName evidence="1">Uncharacterized protein</fullName>
    </submittedName>
</protein>
<keyword evidence="2" id="KW-1185">Reference proteome</keyword>
<dbReference type="EMBL" id="JASPKZ010007449">
    <property type="protein sequence ID" value="KAJ9584186.1"/>
    <property type="molecule type" value="Genomic_DNA"/>
</dbReference>
<reference evidence="1" key="1">
    <citation type="journal article" date="2023" name="IScience">
        <title>Live-bearing cockroach genome reveals convergent evolutionary mechanisms linked to viviparity in insects and beyond.</title>
        <authorList>
            <person name="Fouks B."/>
            <person name="Harrison M.C."/>
            <person name="Mikhailova A.A."/>
            <person name="Marchal E."/>
            <person name="English S."/>
            <person name="Carruthers M."/>
            <person name="Jennings E.C."/>
            <person name="Chiamaka E.L."/>
            <person name="Frigard R.A."/>
            <person name="Pippel M."/>
            <person name="Attardo G.M."/>
            <person name="Benoit J.B."/>
            <person name="Bornberg-Bauer E."/>
            <person name="Tobe S.S."/>
        </authorList>
    </citation>
    <scope>NUCLEOTIDE SEQUENCE</scope>
    <source>
        <strain evidence="1">Stay&amp;Tobe</strain>
    </source>
</reference>
<dbReference type="Proteomes" id="UP001233999">
    <property type="component" value="Unassembled WGS sequence"/>
</dbReference>
<evidence type="ECO:0000313" key="2">
    <source>
        <dbReference type="Proteomes" id="UP001233999"/>
    </source>
</evidence>
<dbReference type="AlphaFoldDB" id="A0AAD8EBQ1"/>
<reference evidence="1" key="2">
    <citation type="submission" date="2023-05" db="EMBL/GenBank/DDBJ databases">
        <authorList>
            <person name="Fouks B."/>
        </authorList>
    </citation>
    <scope>NUCLEOTIDE SEQUENCE</scope>
    <source>
        <strain evidence="1">Stay&amp;Tobe</strain>
        <tissue evidence="1">Testes</tissue>
    </source>
</reference>
<name>A0AAD8EBQ1_DIPPU</name>
<proteinExistence type="predicted"/>
<gene>
    <name evidence="1" type="ORF">L9F63_021483</name>
</gene>
<feature type="non-terminal residue" evidence="1">
    <location>
        <position position="1"/>
    </location>
</feature>
<comment type="caution">
    <text evidence="1">The sequence shown here is derived from an EMBL/GenBank/DDBJ whole genome shotgun (WGS) entry which is preliminary data.</text>
</comment>
<accession>A0AAD8EBQ1</accession>
<feature type="non-terminal residue" evidence="1">
    <location>
        <position position="52"/>
    </location>
</feature>
<evidence type="ECO:0000313" key="1">
    <source>
        <dbReference type="EMBL" id="KAJ9584186.1"/>
    </source>
</evidence>